<dbReference type="InterPro" id="IPR011021">
    <property type="entry name" value="Arrestin-like_N"/>
</dbReference>
<dbReference type="GeneID" id="113510855"/>
<dbReference type="Pfam" id="PF02752">
    <property type="entry name" value="Arrestin_C"/>
    <property type="match status" value="1"/>
</dbReference>
<dbReference type="InterPro" id="IPR014752">
    <property type="entry name" value="Arrestin-like_C"/>
</dbReference>
<reference evidence="6" key="1">
    <citation type="submission" date="2025-08" db="UniProtKB">
        <authorList>
            <consortium name="RefSeq"/>
        </authorList>
    </citation>
    <scope>IDENTIFICATION</scope>
    <source>
        <tissue evidence="6">Whole larvae</tissue>
    </source>
</reference>
<feature type="compositionally biased region" description="Low complexity" evidence="3">
    <location>
        <begin position="419"/>
        <end position="436"/>
    </location>
</feature>
<gene>
    <name evidence="6" type="primary">LOC113510855</name>
</gene>
<comment type="similarity">
    <text evidence="1">Belongs to the arrestin family.</text>
</comment>
<sequence length="573" mass="62815">MGFQDGKIVLDSPNNAYYSGQTIHGRLIFEQDKQKTFRGIYARMRGYCNVHWTSDHTRKVDDRSESYTVEHSSHEKYIDHKVFLAGGKSGEHHLNPGKHEFPFSINVPYTCPSSFEGSYGHVRYELKVVVDRAFKIDKEISAPIKIIAPLDLNKEQYAKDPIALELNDVYCCWCVMSGTSETLVKLPVTGYCPGQVMPVEVNCVNKSNVDIEKIKITVKKEITFRAVCNPGTNMERDTVLEVKKGPVPANSTRSWALQLDVPAMDIYNLDSCSHIDVNYELKVTVCPEGCHEDNSESCLLIFGTIPLVDFQNNVQNPLYDQMPQPMVTEQVQNYPSPNTAYPTPVINQPLPTISPYPGATPYPGANSPYHSPNAPYLGSSSPYSGPNSPYPGPTPPYPGANLPYPGASTPNTSPYPAGNQSYPSNSPYPSQNQPYPSTNPYPGSTPPYPGSQYPNSNPYPNNTPYQGTPSQQSSAPYPTPGVSPVSNTLAQSGKYGFKTETEDGATIPLLPQGTSIPLPRSISPVPPASAPPVAAEDAHGQPTADADTESNPPYNPEFMKAKEETKKEDEKKI</sequence>
<proteinExistence type="inferred from homology"/>
<dbReference type="InterPro" id="IPR011022">
    <property type="entry name" value="Arrestin_C-like"/>
</dbReference>
<organism evidence="5 6">
    <name type="scientific">Galleria mellonella</name>
    <name type="common">Greater wax moth</name>
    <dbReference type="NCBI Taxonomy" id="7137"/>
    <lineage>
        <taxon>Eukaryota</taxon>
        <taxon>Metazoa</taxon>
        <taxon>Ecdysozoa</taxon>
        <taxon>Arthropoda</taxon>
        <taxon>Hexapoda</taxon>
        <taxon>Insecta</taxon>
        <taxon>Pterygota</taxon>
        <taxon>Neoptera</taxon>
        <taxon>Endopterygota</taxon>
        <taxon>Lepidoptera</taxon>
        <taxon>Glossata</taxon>
        <taxon>Ditrysia</taxon>
        <taxon>Pyraloidea</taxon>
        <taxon>Pyralidae</taxon>
        <taxon>Galleriinae</taxon>
        <taxon>Galleria</taxon>
    </lineage>
</organism>
<dbReference type="InterPro" id="IPR014756">
    <property type="entry name" value="Ig_E-set"/>
</dbReference>
<protein>
    <submittedName>
        <fullName evidence="6">Arrestin domain-containing protein 17-like</fullName>
    </submittedName>
</protein>
<evidence type="ECO:0000313" key="5">
    <source>
        <dbReference type="Proteomes" id="UP001652740"/>
    </source>
</evidence>
<dbReference type="Gene3D" id="2.60.40.640">
    <property type="match status" value="2"/>
</dbReference>
<name>A0ABM3MLR2_GALME</name>
<dbReference type="SUPFAM" id="SSF81296">
    <property type="entry name" value="E set domains"/>
    <property type="match status" value="2"/>
</dbReference>
<keyword evidence="2" id="KW-0716">Sensory transduction</keyword>
<keyword evidence="5" id="KW-1185">Reference proteome</keyword>
<feature type="compositionally biased region" description="Low complexity" evidence="3">
    <location>
        <begin position="378"/>
        <end position="387"/>
    </location>
</feature>
<dbReference type="PANTHER" id="PTHR11188">
    <property type="entry name" value="ARRESTIN DOMAIN CONTAINING PROTEIN"/>
    <property type="match status" value="1"/>
</dbReference>
<feature type="domain" description="Arrestin C-terminal-like" evidence="4">
    <location>
        <begin position="4"/>
        <end position="149"/>
    </location>
</feature>
<evidence type="ECO:0000259" key="4">
    <source>
        <dbReference type="SMART" id="SM01017"/>
    </source>
</evidence>
<feature type="domain" description="Arrestin C-terminal-like" evidence="4">
    <location>
        <begin position="176"/>
        <end position="307"/>
    </location>
</feature>
<feature type="compositionally biased region" description="Low complexity" evidence="3">
    <location>
        <begin position="450"/>
        <end position="466"/>
    </location>
</feature>
<dbReference type="RefSeq" id="XP_052752306.1">
    <property type="nucleotide sequence ID" value="XM_052896346.1"/>
</dbReference>
<dbReference type="PANTHER" id="PTHR11188:SF176">
    <property type="entry name" value="ARRESTIN DOMAIN-CONTAINING PROTEIN 1"/>
    <property type="match status" value="1"/>
</dbReference>
<evidence type="ECO:0000313" key="6">
    <source>
        <dbReference type="RefSeq" id="XP_052752306.1"/>
    </source>
</evidence>
<evidence type="ECO:0000256" key="2">
    <source>
        <dbReference type="ARBA" id="ARBA00022606"/>
    </source>
</evidence>
<feature type="compositionally biased region" description="Polar residues" evidence="3">
    <location>
        <begin position="467"/>
        <end position="476"/>
    </location>
</feature>
<dbReference type="InterPro" id="IPR050357">
    <property type="entry name" value="Arrestin_domain-protein"/>
</dbReference>
<dbReference type="Pfam" id="PF00339">
    <property type="entry name" value="Arrestin_N"/>
    <property type="match status" value="1"/>
</dbReference>
<dbReference type="SMART" id="SM01017">
    <property type="entry name" value="Arrestin_C"/>
    <property type="match status" value="2"/>
</dbReference>
<feature type="compositionally biased region" description="Basic and acidic residues" evidence="3">
    <location>
        <begin position="559"/>
        <end position="573"/>
    </location>
</feature>
<evidence type="ECO:0000256" key="3">
    <source>
        <dbReference type="SAM" id="MobiDB-lite"/>
    </source>
</evidence>
<accession>A0ABM3MLR2</accession>
<feature type="compositionally biased region" description="Pro residues" evidence="3">
    <location>
        <begin position="388"/>
        <end position="398"/>
    </location>
</feature>
<evidence type="ECO:0000256" key="1">
    <source>
        <dbReference type="ARBA" id="ARBA00005298"/>
    </source>
</evidence>
<dbReference type="Proteomes" id="UP001652740">
    <property type="component" value="Unplaced"/>
</dbReference>
<feature type="region of interest" description="Disordered" evidence="3">
    <location>
        <begin position="378"/>
        <end position="573"/>
    </location>
</feature>
<feature type="compositionally biased region" description="Pro residues" evidence="3">
    <location>
        <begin position="437"/>
        <end position="449"/>
    </location>
</feature>